<proteinExistence type="predicted"/>
<protein>
    <submittedName>
        <fullName evidence="6">Peroxidase family protein</fullName>
    </submittedName>
</protein>
<dbReference type="GO" id="GO:0006952">
    <property type="term" value="P:defense response"/>
    <property type="evidence" value="ECO:0007669"/>
    <property type="project" value="UniProtKB-KW"/>
</dbReference>
<keyword evidence="3" id="KW-0223">Dioxygenase</keyword>
<keyword evidence="7" id="KW-1185">Reference proteome</keyword>
<dbReference type="GO" id="GO:0006979">
    <property type="term" value="P:response to oxidative stress"/>
    <property type="evidence" value="ECO:0007669"/>
    <property type="project" value="InterPro"/>
</dbReference>
<accession>A0A8H4Q8U4</accession>
<keyword evidence="1" id="KW-0479">Metal-binding</keyword>
<dbReference type="PANTHER" id="PTHR11903">
    <property type="entry name" value="PROSTAGLANDIN G/H SYNTHASE"/>
    <property type="match status" value="1"/>
</dbReference>
<dbReference type="InterPro" id="IPR037120">
    <property type="entry name" value="Haem_peroxidase_sf_animal"/>
</dbReference>
<evidence type="ECO:0000256" key="3">
    <source>
        <dbReference type="ARBA" id="ARBA00022964"/>
    </source>
</evidence>
<comment type="caution">
    <text evidence="6">The sequence shown here is derived from an EMBL/GenBank/DDBJ whole genome shotgun (WGS) entry which is preliminary data.</text>
</comment>
<dbReference type="InterPro" id="IPR019791">
    <property type="entry name" value="Haem_peroxidase_animal"/>
</dbReference>
<name>A0A8H4Q8U4_9HYPO</name>
<evidence type="ECO:0000256" key="5">
    <source>
        <dbReference type="ARBA" id="ARBA00023004"/>
    </source>
</evidence>
<evidence type="ECO:0000256" key="1">
    <source>
        <dbReference type="ARBA" id="ARBA00022723"/>
    </source>
</evidence>
<dbReference type="InterPro" id="IPR010255">
    <property type="entry name" value="Haem_peroxidase_sf"/>
</dbReference>
<evidence type="ECO:0000256" key="2">
    <source>
        <dbReference type="ARBA" id="ARBA00022821"/>
    </source>
</evidence>
<dbReference type="GO" id="GO:0016702">
    <property type="term" value="F:oxidoreductase activity, acting on single donors with incorporation of molecular oxygen, incorporation of two atoms of oxygen"/>
    <property type="evidence" value="ECO:0007669"/>
    <property type="project" value="TreeGrafter"/>
</dbReference>
<dbReference type="GO" id="GO:0006631">
    <property type="term" value="P:fatty acid metabolic process"/>
    <property type="evidence" value="ECO:0007669"/>
    <property type="project" value="UniProtKB-ARBA"/>
</dbReference>
<dbReference type="PROSITE" id="PS50292">
    <property type="entry name" value="PEROXIDASE_3"/>
    <property type="match status" value="1"/>
</dbReference>
<dbReference type="Proteomes" id="UP000562929">
    <property type="component" value="Unassembled WGS sequence"/>
</dbReference>
<dbReference type="Gene3D" id="1.10.640.10">
    <property type="entry name" value="Haem peroxidase domain superfamily, animal type"/>
    <property type="match status" value="1"/>
</dbReference>
<evidence type="ECO:0000313" key="7">
    <source>
        <dbReference type="Proteomes" id="UP000562929"/>
    </source>
</evidence>
<dbReference type="OrthoDB" id="823504at2759"/>
<dbReference type="PANTHER" id="PTHR11903:SF11">
    <property type="entry name" value="ALPHA-DIOXYGENASE 1"/>
    <property type="match status" value="1"/>
</dbReference>
<dbReference type="GO" id="GO:0004601">
    <property type="term" value="F:peroxidase activity"/>
    <property type="evidence" value="ECO:0007669"/>
    <property type="project" value="UniProtKB-KW"/>
</dbReference>
<keyword evidence="4" id="KW-0560">Oxidoreductase</keyword>
<organism evidence="6 7">
    <name type="scientific">Ophiocordyceps camponoti-floridani</name>
    <dbReference type="NCBI Taxonomy" id="2030778"/>
    <lineage>
        <taxon>Eukaryota</taxon>
        <taxon>Fungi</taxon>
        <taxon>Dikarya</taxon>
        <taxon>Ascomycota</taxon>
        <taxon>Pezizomycotina</taxon>
        <taxon>Sordariomycetes</taxon>
        <taxon>Hypocreomycetidae</taxon>
        <taxon>Hypocreales</taxon>
        <taxon>Ophiocordycipitaceae</taxon>
        <taxon>Ophiocordyceps</taxon>
    </lineage>
</organism>
<dbReference type="SUPFAM" id="SSF48113">
    <property type="entry name" value="Heme-dependent peroxidases"/>
    <property type="match status" value="1"/>
</dbReference>
<evidence type="ECO:0000256" key="4">
    <source>
        <dbReference type="ARBA" id="ARBA00023002"/>
    </source>
</evidence>
<keyword evidence="6" id="KW-0575">Peroxidase</keyword>
<dbReference type="GO" id="GO:0046872">
    <property type="term" value="F:metal ion binding"/>
    <property type="evidence" value="ECO:0007669"/>
    <property type="project" value="UniProtKB-KW"/>
</dbReference>
<dbReference type="InterPro" id="IPR050783">
    <property type="entry name" value="Oxylipin_biosynth_metab"/>
</dbReference>
<dbReference type="AlphaFoldDB" id="A0A8H4Q8U4"/>
<dbReference type="GO" id="GO:0020037">
    <property type="term" value="F:heme binding"/>
    <property type="evidence" value="ECO:0007669"/>
    <property type="project" value="InterPro"/>
</dbReference>
<gene>
    <name evidence="6" type="ORF">GQ602_003769</name>
</gene>
<keyword evidence="2" id="KW-0611">Plant defense</keyword>
<reference evidence="6 7" key="1">
    <citation type="journal article" date="2020" name="G3 (Bethesda)">
        <title>Genetic Underpinnings of Host Manipulation by Ophiocordyceps as Revealed by Comparative Transcriptomics.</title>
        <authorList>
            <person name="Will I."/>
            <person name="Das B."/>
            <person name="Trinh T."/>
            <person name="Brachmann A."/>
            <person name="Ohm R.A."/>
            <person name="de Bekker C."/>
        </authorList>
    </citation>
    <scope>NUCLEOTIDE SEQUENCE [LARGE SCALE GENOMIC DNA]</scope>
    <source>
        <strain evidence="6 7">EC05</strain>
    </source>
</reference>
<sequence length="274" mass="30549">MAKIHTVEWTPAILVHPTLQTGMRINWWGAVGEKLNGIVSRPTKGLDHQAHSGLRFVSVYRMHPLIPDTIALFDSSTGTHHSTLPTKDVLFTQAHSPFRSGLTLSDAFYSLGINYAGAITTNNYPDFLRSLRTPDGQFRDLATFRRLLGMSAPATFAELTGGNGTLARELEEVYGDIELVDVLVGSHSEPLIPGFGFGDTAFRIFVVMASNRLKSDRFFAQAWNEETYTAEGLAWVQRTGMKDVLLRHCPDLHRVLRHCDNVFAPWAKLPRSRA</sequence>
<dbReference type="EMBL" id="JAACLJ010000003">
    <property type="protein sequence ID" value="KAF4589880.1"/>
    <property type="molecule type" value="Genomic_DNA"/>
</dbReference>
<dbReference type="Pfam" id="PF03098">
    <property type="entry name" value="An_peroxidase"/>
    <property type="match status" value="1"/>
</dbReference>
<evidence type="ECO:0000313" key="6">
    <source>
        <dbReference type="EMBL" id="KAF4589880.1"/>
    </source>
</evidence>
<keyword evidence="5" id="KW-0408">Iron</keyword>